<comment type="caution">
    <text evidence="1">The sequence shown here is derived from an EMBL/GenBank/DDBJ whole genome shotgun (WGS) entry which is preliminary data.</text>
</comment>
<dbReference type="RefSeq" id="WP_184019836.1">
    <property type="nucleotide sequence ID" value="NZ_JACHFD010000014.1"/>
</dbReference>
<evidence type="ECO:0000313" key="2">
    <source>
        <dbReference type="Proteomes" id="UP000557717"/>
    </source>
</evidence>
<protein>
    <submittedName>
        <fullName evidence="1">Uncharacterized protein</fullName>
    </submittedName>
</protein>
<proteinExistence type="predicted"/>
<gene>
    <name evidence="1" type="ORF">HNR46_002886</name>
</gene>
<sequence length="413" mass="46480">MSFFRARPPSWKFIASFLLIIGIVLTLALGTNLVVDPWRLLATPFHSKSLDPYRDISSQTRTGKCGFVRSAPHIGIALLGSSRVMLALDPELPDWGRDDVYNLGASASFFYENEAMFRYLVAHQNPETIVLGIDPGDLSSDLDSRPMGDYYASPLGDAKTRIDRELRYHIGVSSLEESIQTLIRAARDTPPKFSPRGFRLKDKSKAKAKTRSSQRAFLAEAFRTQAAFGFVTKDRIANPIREDKGRLLRGIIDTCHEKDIRLILLLHPQHVLPYADLTPPTQPPLSLEREGIVEIVASSDAAHPDKPPTVVWDFRDAHPLNCDPIPPDAESRMPHWADFEHYSSSMGHLMLARIFDWNLPIPEGENYGIRLTSENLASWTQHCVDGYTRYIEGAGHDDILWKISVIEKARKPD</sequence>
<dbReference type="EMBL" id="JACHFD010000014">
    <property type="protein sequence ID" value="MBB5352638.1"/>
    <property type="molecule type" value="Genomic_DNA"/>
</dbReference>
<dbReference type="Proteomes" id="UP000557717">
    <property type="component" value="Unassembled WGS sequence"/>
</dbReference>
<name>A0A840VDD1_9BACT</name>
<organism evidence="1 2">
    <name type="scientific">Haloferula luteola</name>
    <dbReference type="NCBI Taxonomy" id="595692"/>
    <lineage>
        <taxon>Bacteria</taxon>
        <taxon>Pseudomonadati</taxon>
        <taxon>Verrucomicrobiota</taxon>
        <taxon>Verrucomicrobiia</taxon>
        <taxon>Verrucomicrobiales</taxon>
        <taxon>Verrucomicrobiaceae</taxon>
        <taxon>Haloferula</taxon>
    </lineage>
</organism>
<evidence type="ECO:0000313" key="1">
    <source>
        <dbReference type="EMBL" id="MBB5352638.1"/>
    </source>
</evidence>
<keyword evidence="2" id="KW-1185">Reference proteome</keyword>
<accession>A0A840VDD1</accession>
<reference evidence="1 2" key="1">
    <citation type="submission" date="2020-08" db="EMBL/GenBank/DDBJ databases">
        <title>Genomic Encyclopedia of Type Strains, Phase IV (KMG-IV): sequencing the most valuable type-strain genomes for metagenomic binning, comparative biology and taxonomic classification.</title>
        <authorList>
            <person name="Goeker M."/>
        </authorList>
    </citation>
    <scope>NUCLEOTIDE SEQUENCE [LARGE SCALE GENOMIC DNA]</scope>
    <source>
        <strain evidence="1 2">YC6886</strain>
    </source>
</reference>
<dbReference type="AlphaFoldDB" id="A0A840VDD1"/>